<dbReference type="RefSeq" id="XP_009039343.1">
    <property type="nucleotide sequence ID" value="XM_009041095.1"/>
</dbReference>
<sequence>VEFDNAIAYVTAIKKRFEHQPETYKAFLEVLHTYQREQKGIQEVLRRVAELFRDHADLLREFTYFLPDA</sequence>
<keyword evidence="3" id="KW-0677">Repeat</keyword>
<dbReference type="GO" id="GO:0000118">
    <property type="term" value="C:histone deacetylase complex"/>
    <property type="evidence" value="ECO:0007669"/>
    <property type="project" value="TreeGrafter"/>
</dbReference>
<dbReference type="GO" id="GO:0000122">
    <property type="term" value="P:negative regulation of transcription by RNA polymerase II"/>
    <property type="evidence" value="ECO:0007669"/>
    <property type="project" value="TreeGrafter"/>
</dbReference>
<dbReference type="AlphaFoldDB" id="F0YFM0"/>
<dbReference type="Proteomes" id="UP000002729">
    <property type="component" value="Unassembled WGS sequence"/>
</dbReference>
<dbReference type="SUPFAM" id="SSF47762">
    <property type="entry name" value="PAH2 domain"/>
    <property type="match status" value="1"/>
</dbReference>
<dbReference type="GeneID" id="20229381"/>
<dbReference type="GO" id="GO:0000785">
    <property type="term" value="C:chromatin"/>
    <property type="evidence" value="ECO:0007669"/>
    <property type="project" value="TreeGrafter"/>
</dbReference>
<dbReference type="FunFam" id="1.20.1160.11:FF:000003">
    <property type="entry name" value="Paired amphipathic helix SIN3-like protein"/>
    <property type="match status" value="1"/>
</dbReference>
<comment type="subcellular location">
    <subcellularLocation>
        <location evidence="1 5">Nucleus</location>
    </subcellularLocation>
</comment>
<feature type="non-terminal residue" evidence="6">
    <location>
        <position position="1"/>
    </location>
</feature>
<name>F0YFM0_AURAN</name>
<evidence type="ECO:0000256" key="3">
    <source>
        <dbReference type="ARBA" id="ARBA00022737"/>
    </source>
</evidence>
<dbReference type="InterPro" id="IPR039774">
    <property type="entry name" value="Sin3-like"/>
</dbReference>
<dbReference type="EMBL" id="GL833137">
    <property type="protein sequence ID" value="EGB06090.1"/>
    <property type="molecule type" value="Genomic_DNA"/>
</dbReference>
<evidence type="ECO:0008006" key="8">
    <source>
        <dbReference type="Google" id="ProtNLM"/>
    </source>
</evidence>
<evidence type="ECO:0000256" key="4">
    <source>
        <dbReference type="ARBA" id="ARBA00023242"/>
    </source>
</evidence>
<dbReference type="OrthoDB" id="10265969at2759"/>
<dbReference type="KEGG" id="aaf:AURANDRAFT_9324"/>
<dbReference type="eggNOG" id="KOG4204">
    <property type="taxonomic scope" value="Eukaryota"/>
</dbReference>
<gene>
    <name evidence="6" type="ORF">AURANDRAFT_9324</name>
</gene>
<evidence type="ECO:0000256" key="1">
    <source>
        <dbReference type="ARBA" id="ARBA00004123"/>
    </source>
</evidence>
<evidence type="ECO:0000313" key="6">
    <source>
        <dbReference type="EMBL" id="EGB06090.1"/>
    </source>
</evidence>
<dbReference type="PANTHER" id="PTHR12346:SF0">
    <property type="entry name" value="SIN3A, ISOFORM G"/>
    <property type="match status" value="1"/>
</dbReference>
<evidence type="ECO:0000256" key="2">
    <source>
        <dbReference type="ARBA" id="ARBA00022491"/>
    </source>
</evidence>
<accession>F0YFM0</accession>
<organism evidence="7">
    <name type="scientific">Aureococcus anophagefferens</name>
    <name type="common">Harmful bloom alga</name>
    <dbReference type="NCBI Taxonomy" id="44056"/>
    <lineage>
        <taxon>Eukaryota</taxon>
        <taxon>Sar</taxon>
        <taxon>Stramenopiles</taxon>
        <taxon>Ochrophyta</taxon>
        <taxon>Pelagophyceae</taxon>
        <taxon>Pelagomonadales</taxon>
        <taxon>Pelagomonadaceae</taxon>
        <taxon>Aureococcus</taxon>
    </lineage>
</organism>
<keyword evidence="7" id="KW-1185">Reference proteome</keyword>
<evidence type="ECO:0000313" key="7">
    <source>
        <dbReference type="Proteomes" id="UP000002729"/>
    </source>
</evidence>
<dbReference type="GO" id="GO:0003714">
    <property type="term" value="F:transcription corepressor activity"/>
    <property type="evidence" value="ECO:0007669"/>
    <property type="project" value="InterPro"/>
</dbReference>
<dbReference type="InterPro" id="IPR003822">
    <property type="entry name" value="PAH"/>
</dbReference>
<dbReference type="PANTHER" id="PTHR12346">
    <property type="entry name" value="SIN3B-RELATED"/>
    <property type="match status" value="1"/>
</dbReference>
<dbReference type="Pfam" id="PF02671">
    <property type="entry name" value="PAH"/>
    <property type="match status" value="1"/>
</dbReference>
<reference evidence="6 7" key="1">
    <citation type="journal article" date="2011" name="Proc. Natl. Acad. Sci. U.S.A.">
        <title>Niche of harmful alga Aureococcus anophagefferens revealed through ecogenomics.</title>
        <authorList>
            <person name="Gobler C.J."/>
            <person name="Berry D.L."/>
            <person name="Dyhrman S.T."/>
            <person name="Wilhelm S.W."/>
            <person name="Salamov A."/>
            <person name="Lobanov A.V."/>
            <person name="Zhang Y."/>
            <person name="Collier J.L."/>
            <person name="Wurch L.L."/>
            <person name="Kustka A.B."/>
            <person name="Dill B.D."/>
            <person name="Shah M."/>
            <person name="VerBerkmoes N.C."/>
            <person name="Kuo A."/>
            <person name="Terry A."/>
            <person name="Pangilinan J."/>
            <person name="Lindquist E.A."/>
            <person name="Lucas S."/>
            <person name="Paulsen I.T."/>
            <person name="Hattenrath-Lehmann T.K."/>
            <person name="Talmage S.C."/>
            <person name="Walker E.A."/>
            <person name="Koch F."/>
            <person name="Burson A.M."/>
            <person name="Marcoval M.A."/>
            <person name="Tang Y.Z."/>
            <person name="Lecleir G.R."/>
            <person name="Coyne K.J."/>
            <person name="Berg G.M."/>
            <person name="Bertrand E.M."/>
            <person name="Saito M.A."/>
            <person name="Gladyshev V.N."/>
            <person name="Grigoriev I.V."/>
        </authorList>
    </citation>
    <scope>NUCLEOTIDE SEQUENCE [LARGE SCALE GENOMIC DNA]</scope>
    <source>
        <strain evidence="7">CCMP 1984</strain>
    </source>
</reference>
<evidence type="ECO:0000256" key="5">
    <source>
        <dbReference type="PROSITE-ProRule" id="PRU00810"/>
    </source>
</evidence>
<protein>
    <recommendedName>
        <fullName evidence="8">Histone deacetylase interacting domain-containing protein</fullName>
    </recommendedName>
</protein>
<proteinExistence type="predicted"/>
<keyword evidence="2" id="KW-0678">Repressor</keyword>
<keyword evidence="4 5" id="KW-0539">Nucleus</keyword>
<dbReference type="InParanoid" id="F0YFM0"/>
<dbReference type="Gene3D" id="1.20.1160.11">
    <property type="entry name" value="Paired amphipathic helix"/>
    <property type="match status" value="1"/>
</dbReference>
<feature type="non-terminal residue" evidence="6">
    <location>
        <position position="69"/>
    </location>
</feature>
<dbReference type="InterPro" id="IPR036600">
    <property type="entry name" value="PAH_sf"/>
</dbReference>
<dbReference type="PROSITE" id="PS51477">
    <property type="entry name" value="PAH"/>
    <property type="match status" value="1"/>
</dbReference>